<dbReference type="AlphaFoldDB" id="A0A2A5JMA2"/>
<dbReference type="EMBL" id="NKHF01000077">
    <property type="protein sequence ID" value="PCK30583.1"/>
    <property type="molecule type" value="Genomic_DNA"/>
</dbReference>
<keyword evidence="2" id="KW-1185">Reference proteome</keyword>
<organism evidence="1 2">
    <name type="scientific">Pseudoalteromonas piscicida</name>
    <dbReference type="NCBI Taxonomy" id="43662"/>
    <lineage>
        <taxon>Bacteria</taxon>
        <taxon>Pseudomonadati</taxon>
        <taxon>Pseudomonadota</taxon>
        <taxon>Gammaproteobacteria</taxon>
        <taxon>Alteromonadales</taxon>
        <taxon>Pseudoalteromonadaceae</taxon>
        <taxon>Pseudoalteromonas</taxon>
    </lineage>
</organism>
<dbReference type="PROSITE" id="PS51257">
    <property type="entry name" value="PROKAR_LIPOPROTEIN"/>
    <property type="match status" value="1"/>
</dbReference>
<reference evidence="2" key="1">
    <citation type="journal article" date="2019" name="Genome Announc.">
        <title>Draft Genome Sequence of Pseudoalteromonas piscicida Strain 36Y ROTHPW, an Hypersaline Seawater Isolate from the South Coast of Sonora, Mexico.</title>
        <authorList>
            <person name="Sanchez-Diaz R."/>
            <person name="Molina-Garza Z.J."/>
            <person name="Cruz-Suarez L.E."/>
            <person name="Selvin J."/>
            <person name="Kiran G.S."/>
            <person name="Ibarra-Gamez J.C."/>
            <person name="Gomez-Gil B."/>
            <person name="Galaviz-Silva L."/>
        </authorList>
    </citation>
    <scope>NUCLEOTIDE SEQUENCE [LARGE SCALE GENOMIC DNA]</scope>
    <source>
        <strain evidence="2">36Y_RITHPW</strain>
    </source>
</reference>
<dbReference type="OrthoDB" id="6304388at2"/>
<gene>
    <name evidence="1" type="ORF">CEX98_16545</name>
</gene>
<evidence type="ECO:0000313" key="2">
    <source>
        <dbReference type="Proteomes" id="UP000228621"/>
    </source>
</evidence>
<name>A0A2A5JMA2_PSEO7</name>
<dbReference type="RefSeq" id="WP_099643140.1">
    <property type="nucleotide sequence ID" value="NZ_NKHF01000077.1"/>
</dbReference>
<protein>
    <recommendedName>
        <fullName evidence="3">Lipoprotein</fullName>
    </recommendedName>
</protein>
<evidence type="ECO:0000313" key="1">
    <source>
        <dbReference type="EMBL" id="PCK30583.1"/>
    </source>
</evidence>
<accession>A0A2A5JMA2</accession>
<evidence type="ECO:0008006" key="3">
    <source>
        <dbReference type="Google" id="ProtNLM"/>
    </source>
</evidence>
<dbReference type="Proteomes" id="UP000228621">
    <property type="component" value="Unassembled WGS sequence"/>
</dbReference>
<comment type="caution">
    <text evidence="1">The sequence shown here is derived from an EMBL/GenBank/DDBJ whole genome shotgun (WGS) entry which is preliminary data.</text>
</comment>
<proteinExistence type="predicted"/>
<sequence>MKLTSANNKRHFVNILSIVLLSSCGITSQHHVRTGEDPRYQDKDVAFRTTYYFRVFDYCYSKHLEEKRTYPKTSGLYRFKMTGKSNTTFNAVKFESGILKSWELDPLGATVAYDKNIGRHRYVSAEETQNQATAAQAWLEYNQLKAELLALEKENTKTTYHNKALTASLTAVISNNGVSSNLVTDLNQAFSNYQNNTLNSINTDVQRHVVNALKNKQNELLKSNHNKLAQQFNDKSKEWLLETIIEELKSGIDRELLTLPNDAISNDKSKWQTFTTRLNNVIDFPVKDNKKAHFIAKLSEKYKSIKDVSELESLQINKNGSLYRAIDLLAKHYIGELNNKNISINSLKDKFDNVYTIQKTSLKQDDGTFKSLTTEDKAMLRKQLFSQVHKIFSFTTDLENNLKNVPKSFDFSAQISPLNIFTELNKSNLNQALLNQSNLLINSAVQQAYYDNTSKFGTTLDTLQKAMNAKLAIATGTSTTSAQVALNDSDNAINCSQVNKRTGFQILGPEGWRTFDQDERLVMAMYSDNSPITGVLKELSKQVLDAHQANKPNLLPLVQAELRLTQAQQALINNKSSVTTTSSDKKGQALCQLIKQVNSKFATHETAAATNNDDC</sequence>